<dbReference type="SUPFAM" id="SSF143422">
    <property type="entry name" value="Transposase IS200-like"/>
    <property type="match status" value="1"/>
</dbReference>
<dbReference type="EnsemblBacteria" id="AAR35770">
    <property type="protein sequence ID" value="AAR35770"/>
    <property type="gene ID" value="GSU2397"/>
</dbReference>
<reference evidence="1 2" key="1">
    <citation type="journal article" date="2003" name="Science">
        <title>Genome of Geobacter sulfurreducens: metal reduction in subsurface environments.</title>
        <authorList>
            <person name="Methe B.A."/>
            <person name="Nelson K.E."/>
            <person name="Eisen J.A."/>
            <person name="Paulsen I.T."/>
            <person name="Nelson W."/>
            <person name="Heidelberg J.F."/>
            <person name="Wu D."/>
            <person name="Wu M."/>
            <person name="Ward N."/>
            <person name="Beanan M.J."/>
            <person name="Dodson R.J."/>
            <person name="Madupu R."/>
            <person name="Brinkac L.M."/>
            <person name="Daugherty S.C."/>
            <person name="DeBoy R.T."/>
            <person name="Durkin A.S."/>
            <person name="Gwinn M."/>
            <person name="Kolonay J.F."/>
            <person name="Sullivan S.A."/>
            <person name="Haft D.H."/>
            <person name="Selengut J."/>
            <person name="Davidsen T.M."/>
            <person name="Zafar N."/>
            <person name="White O."/>
            <person name="Tran B."/>
            <person name="Romero C."/>
            <person name="Forberger H.A."/>
            <person name="Weidman J."/>
            <person name="Khouri H."/>
            <person name="Feldblyum T.V."/>
            <person name="Utterback T.R."/>
            <person name="Van Aken S.E."/>
            <person name="Lovley D.R."/>
            <person name="Fraser C.M."/>
        </authorList>
    </citation>
    <scope>NUCLEOTIDE SEQUENCE [LARGE SCALE GENOMIC DNA]</scope>
    <source>
        <strain evidence="2">ATCC 51573 / DSM 12127 / PCA</strain>
    </source>
</reference>
<sequence>MTRIARVIATGIPHHVTQRGNRRMPTFFNDEDYRAYIALLGEWCRKCGVDSPGTQVTRVKDLSRSLKGGLP</sequence>
<proteinExistence type="predicted"/>
<dbReference type="Proteomes" id="UP000000577">
    <property type="component" value="Chromosome"/>
</dbReference>
<name>Q74AZ9_GEOSL</name>
<dbReference type="InParanoid" id="Q74AZ9"/>
<evidence type="ECO:0000313" key="1">
    <source>
        <dbReference type="EMBL" id="AAR35770.1"/>
    </source>
</evidence>
<gene>
    <name evidence="1" type="ordered locus">GSU2397</name>
</gene>
<accession>Q74AZ9</accession>
<protein>
    <recommendedName>
        <fullName evidence="3">Transposase</fullName>
    </recommendedName>
</protein>
<dbReference type="eggNOG" id="COG1943">
    <property type="taxonomic scope" value="Bacteria"/>
</dbReference>
<dbReference type="HOGENOM" id="CLU_2829024_0_0_7"/>
<dbReference type="STRING" id="243231.GSU2397"/>
<dbReference type="InterPro" id="IPR036515">
    <property type="entry name" value="Transposase_17_sf"/>
</dbReference>
<dbReference type="GO" id="GO:0003677">
    <property type="term" value="F:DNA binding"/>
    <property type="evidence" value="ECO:0007669"/>
    <property type="project" value="InterPro"/>
</dbReference>
<dbReference type="OrthoDB" id="9800147at2"/>
<dbReference type="KEGG" id="gsu:GSU2397"/>
<dbReference type="PATRIC" id="fig|243231.5.peg.2424"/>
<dbReference type="EMBL" id="AE017180">
    <property type="protein sequence ID" value="AAR35770.1"/>
    <property type="molecule type" value="Genomic_DNA"/>
</dbReference>
<keyword evidence="2" id="KW-1185">Reference proteome</keyword>
<dbReference type="GO" id="GO:0006313">
    <property type="term" value="P:DNA transposition"/>
    <property type="evidence" value="ECO:0007669"/>
    <property type="project" value="InterPro"/>
</dbReference>
<evidence type="ECO:0008006" key="3">
    <source>
        <dbReference type="Google" id="ProtNLM"/>
    </source>
</evidence>
<dbReference type="GO" id="GO:0004803">
    <property type="term" value="F:transposase activity"/>
    <property type="evidence" value="ECO:0007669"/>
    <property type="project" value="InterPro"/>
</dbReference>
<evidence type="ECO:0000313" key="2">
    <source>
        <dbReference type="Proteomes" id="UP000000577"/>
    </source>
</evidence>
<organism evidence="1 2">
    <name type="scientific">Geobacter sulfurreducens (strain ATCC 51573 / DSM 12127 / PCA)</name>
    <dbReference type="NCBI Taxonomy" id="243231"/>
    <lineage>
        <taxon>Bacteria</taxon>
        <taxon>Pseudomonadati</taxon>
        <taxon>Thermodesulfobacteriota</taxon>
        <taxon>Desulfuromonadia</taxon>
        <taxon>Geobacterales</taxon>
        <taxon>Geobacteraceae</taxon>
        <taxon>Geobacter</taxon>
    </lineage>
</organism>
<reference evidence="1 2" key="2">
    <citation type="journal article" date="2012" name="BMC Genomics">
        <title>Comparative genomic analysis of Geobacter sulfurreducens KN400, a strain with enhanced capacity for extracellular electron transfer and electricity production.</title>
        <authorList>
            <person name="Butler J.E."/>
            <person name="Young N.D."/>
            <person name="Aklujkar M."/>
            <person name="Lovley D.R."/>
        </authorList>
    </citation>
    <scope>NUCLEOTIDE SEQUENCE [LARGE SCALE GENOMIC DNA]</scope>
    <source>
        <strain evidence="2">ATCC 51573 / DSM 12127 / PCA</strain>
    </source>
</reference>
<dbReference type="AlphaFoldDB" id="Q74AZ9"/>